<reference evidence="1 2" key="1">
    <citation type="journal article" date="2015" name="Plant Cell">
        <title>Oil accumulation by the oleaginous diatom Fistulifera solaris as revealed by the genome and transcriptome.</title>
        <authorList>
            <person name="Tanaka T."/>
            <person name="Maeda Y."/>
            <person name="Veluchamy A."/>
            <person name="Tanaka M."/>
            <person name="Abida H."/>
            <person name="Marechal E."/>
            <person name="Bowler C."/>
            <person name="Muto M."/>
            <person name="Sunaga Y."/>
            <person name="Tanaka M."/>
            <person name="Yoshino T."/>
            <person name="Taniguchi T."/>
            <person name="Fukuda Y."/>
            <person name="Nemoto M."/>
            <person name="Matsumoto M."/>
            <person name="Wong P.S."/>
            <person name="Aburatani S."/>
            <person name="Fujibuchi W."/>
        </authorList>
    </citation>
    <scope>NUCLEOTIDE SEQUENCE [LARGE SCALE GENOMIC DNA]</scope>
    <source>
        <strain evidence="1 2">JPCC DA0580</strain>
    </source>
</reference>
<organism evidence="1 2">
    <name type="scientific">Fistulifera solaris</name>
    <name type="common">Oleaginous diatom</name>
    <dbReference type="NCBI Taxonomy" id="1519565"/>
    <lineage>
        <taxon>Eukaryota</taxon>
        <taxon>Sar</taxon>
        <taxon>Stramenopiles</taxon>
        <taxon>Ochrophyta</taxon>
        <taxon>Bacillariophyta</taxon>
        <taxon>Bacillariophyceae</taxon>
        <taxon>Bacillariophycidae</taxon>
        <taxon>Naviculales</taxon>
        <taxon>Naviculaceae</taxon>
        <taxon>Fistulifera</taxon>
    </lineage>
</organism>
<dbReference type="Pfam" id="PF07209">
    <property type="entry name" value="DUF1415"/>
    <property type="match status" value="1"/>
</dbReference>
<evidence type="ECO:0000313" key="1">
    <source>
        <dbReference type="EMBL" id="GAX24467.1"/>
    </source>
</evidence>
<name>A0A1Z5KE19_FISSO</name>
<dbReference type="InParanoid" id="A0A1Z5KE19"/>
<keyword evidence="2" id="KW-1185">Reference proteome</keyword>
<dbReference type="Proteomes" id="UP000198406">
    <property type="component" value="Unassembled WGS sequence"/>
</dbReference>
<sequence length="154" mass="18435">MLRIISSKANTLQEAMDEIHREVEELVGENRQRTHESTLIVFDDRQEMALHFVHFTDLLKEARGNYRDLVDLIPFHPRNKHANLKGKDVPNEEPFDYSFRSPFPTIHLLREEDIMKSERAGDTDYIRRRNRDRFHRQGLDVCRERLQACYDVEK</sequence>
<proteinExistence type="predicted"/>
<dbReference type="InterPro" id="IPR009858">
    <property type="entry name" value="DUF1415"/>
</dbReference>
<protein>
    <submittedName>
        <fullName evidence="1">Uncharacterized protein</fullName>
    </submittedName>
</protein>
<dbReference type="AlphaFoldDB" id="A0A1Z5KE19"/>
<evidence type="ECO:0000313" key="2">
    <source>
        <dbReference type="Proteomes" id="UP000198406"/>
    </source>
</evidence>
<comment type="caution">
    <text evidence="1">The sequence shown here is derived from an EMBL/GenBank/DDBJ whole genome shotgun (WGS) entry which is preliminary data.</text>
</comment>
<dbReference type="OrthoDB" id="42978at2759"/>
<gene>
    <name evidence="1" type="ORF">FisN_2Hu044</name>
</gene>
<dbReference type="EMBL" id="BDSP01000209">
    <property type="protein sequence ID" value="GAX24467.1"/>
    <property type="molecule type" value="Genomic_DNA"/>
</dbReference>
<accession>A0A1Z5KE19</accession>